<name>A0A1Y5TJU6_9RHOB</name>
<dbReference type="AlphaFoldDB" id="A0A1Y5TJU6"/>
<dbReference type="Proteomes" id="UP000193307">
    <property type="component" value="Unassembled WGS sequence"/>
</dbReference>
<protein>
    <submittedName>
        <fullName evidence="1">Uncharacterized protein</fullName>
    </submittedName>
</protein>
<dbReference type="EMBL" id="FWFW01000014">
    <property type="protein sequence ID" value="SLN65787.1"/>
    <property type="molecule type" value="Genomic_DNA"/>
</dbReference>
<dbReference type="STRING" id="658057.SAMN04488032_12310"/>
<sequence>MTIKDRGIFQVTFCIGNEGPVWRSCIAASRVRAVRPEWAVRVDRHNGRYADIRCALHRGLLYVFSQK</sequence>
<proteinExistence type="predicted"/>
<gene>
    <name evidence="1" type="ORF">PAM7971_03470</name>
</gene>
<keyword evidence="2" id="KW-1185">Reference proteome</keyword>
<organism evidence="1 2">
    <name type="scientific">Pacificibacter marinus</name>
    <dbReference type="NCBI Taxonomy" id="658057"/>
    <lineage>
        <taxon>Bacteria</taxon>
        <taxon>Pseudomonadati</taxon>
        <taxon>Pseudomonadota</taxon>
        <taxon>Alphaproteobacteria</taxon>
        <taxon>Rhodobacterales</taxon>
        <taxon>Roseobacteraceae</taxon>
        <taxon>Pacificibacter</taxon>
    </lineage>
</organism>
<accession>A0A1Y5TJU6</accession>
<evidence type="ECO:0000313" key="1">
    <source>
        <dbReference type="EMBL" id="SLN65787.1"/>
    </source>
</evidence>
<evidence type="ECO:0000313" key="2">
    <source>
        <dbReference type="Proteomes" id="UP000193307"/>
    </source>
</evidence>
<reference evidence="1 2" key="1">
    <citation type="submission" date="2017-03" db="EMBL/GenBank/DDBJ databases">
        <authorList>
            <person name="Afonso C.L."/>
            <person name="Miller P.J."/>
            <person name="Scott M.A."/>
            <person name="Spackman E."/>
            <person name="Goraichik I."/>
            <person name="Dimitrov K.M."/>
            <person name="Suarez D.L."/>
            <person name="Swayne D.E."/>
        </authorList>
    </citation>
    <scope>NUCLEOTIDE SEQUENCE [LARGE SCALE GENOMIC DNA]</scope>
    <source>
        <strain evidence="1 2">CECT 7971</strain>
    </source>
</reference>